<evidence type="ECO:0000313" key="1">
    <source>
        <dbReference type="EMBL" id="KAK9947964.1"/>
    </source>
</evidence>
<comment type="caution">
    <text evidence="1">The sequence shown here is derived from an EMBL/GenBank/DDBJ whole genome shotgun (WGS) entry which is preliminary data.</text>
</comment>
<keyword evidence="2" id="KW-1185">Reference proteome</keyword>
<dbReference type="Proteomes" id="UP001457282">
    <property type="component" value="Unassembled WGS sequence"/>
</dbReference>
<evidence type="ECO:0000313" key="2">
    <source>
        <dbReference type="Proteomes" id="UP001457282"/>
    </source>
</evidence>
<sequence length="97" mass="10885">MLAIVLARYQHGDDDTVYRLFSNNGEASSSSQLIRSNTNDNAVVPNWGYRNSEYCIAKCIFECLVTFWQLSCTPECFLKCKVTPLPPPTPPKAPLLD</sequence>
<reference evidence="1 2" key="1">
    <citation type="journal article" date="2023" name="G3 (Bethesda)">
        <title>A chromosome-length genome assembly and annotation of blackberry (Rubus argutus, cv. 'Hillquist').</title>
        <authorList>
            <person name="Bruna T."/>
            <person name="Aryal R."/>
            <person name="Dudchenko O."/>
            <person name="Sargent D.J."/>
            <person name="Mead D."/>
            <person name="Buti M."/>
            <person name="Cavallini A."/>
            <person name="Hytonen T."/>
            <person name="Andres J."/>
            <person name="Pham M."/>
            <person name="Weisz D."/>
            <person name="Mascagni F."/>
            <person name="Usai G."/>
            <person name="Natali L."/>
            <person name="Bassil N."/>
            <person name="Fernandez G.E."/>
            <person name="Lomsadze A."/>
            <person name="Armour M."/>
            <person name="Olukolu B."/>
            <person name="Poorten T."/>
            <person name="Britton C."/>
            <person name="Davik J."/>
            <person name="Ashrafi H."/>
            <person name="Aiden E.L."/>
            <person name="Borodovsky M."/>
            <person name="Worthington M."/>
        </authorList>
    </citation>
    <scope>NUCLEOTIDE SEQUENCE [LARGE SCALE GENOMIC DNA]</scope>
    <source>
        <strain evidence="1">PI 553951</strain>
    </source>
</reference>
<proteinExistence type="predicted"/>
<protein>
    <submittedName>
        <fullName evidence="1">Uncharacterized protein</fullName>
    </submittedName>
</protein>
<gene>
    <name evidence="1" type="ORF">M0R45_003557</name>
</gene>
<name>A0AAW1YFT7_RUBAR</name>
<dbReference type="AlphaFoldDB" id="A0AAW1YFT7"/>
<accession>A0AAW1YFT7</accession>
<organism evidence="1 2">
    <name type="scientific">Rubus argutus</name>
    <name type="common">Southern blackberry</name>
    <dbReference type="NCBI Taxonomy" id="59490"/>
    <lineage>
        <taxon>Eukaryota</taxon>
        <taxon>Viridiplantae</taxon>
        <taxon>Streptophyta</taxon>
        <taxon>Embryophyta</taxon>
        <taxon>Tracheophyta</taxon>
        <taxon>Spermatophyta</taxon>
        <taxon>Magnoliopsida</taxon>
        <taxon>eudicotyledons</taxon>
        <taxon>Gunneridae</taxon>
        <taxon>Pentapetalae</taxon>
        <taxon>rosids</taxon>
        <taxon>fabids</taxon>
        <taxon>Rosales</taxon>
        <taxon>Rosaceae</taxon>
        <taxon>Rosoideae</taxon>
        <taxon>Rosoideae incertae sedis</taxon>
        <taxon>Rubus</taxon>
    </lineage>
</organism>
<dbReference type="EMBL" id="JBEDUW010000001">
    <property type="protein sequence ID" value="KAK9947964.1"/>
    <property type="molecule type" value="Genomic_DNA"/>
</dbReference>